<gene>
    <name evidence="2" type="ORF">TNCT_258311</name>
</gene>
<protein>
    <recommendedName>
        <fullName evidence="4">Secreted protein</fullName>
    </recommendedName>
</protein>
<evidence type="ECO:0000256" key="1">
    <source>
        <dbReference type="SAM" id="SignalP"/>
    </source>
</evidence>
<name>A0A8X6LZJ9_TRICU</name>
<proteinExistence type="predicted"/>
<feature type="signal peptide" evidence="1">
    <location>
        <begin position="1"/>
        <end position="24"/>
    </location>
</feature>
<evidence type="ECO:0000313" key="3">
    <source>
        <dbReference type="Proteomes" id="UP000887116"/>
    </source>
</evidence>
<keyword evidence="3" id="KW-1185">Reference proteome</keyword>
<evidence type="ECO:0000313" key="2">
    <source>
        <dbReference type="EMBL" id="GFR26472.1"/>
    </source>
</evidence>
<dbReference type="EMBL" id="BMAO01038695">
    <property type="protein sequence ID" value="GFR26472.1"/>
    <property type="molecule type" value="Genomic_DNA"/>
</dbReference>
<evidence type="ECO:0008006" key="4">
    <source>
        <dbReference type="Google" id="ProtNLM"/>
    </source>
</evidence>
<reference evidence="2" key="1">
    <citation type="submission" date="2020-07" db="EMBL/GenBank/DDBJ databases">
        <title>Multicomponent nature underlies the extraordinary mechanical properties of spider dragline silk.</title>
        <authorList>
            <person name="Kono N."/>
            <person name="Nakamura H."/>
            <person name="Mori M."/>
            <person name="Yoshida Y."/>
            <person name="Ohtoshi R."/>
            <person name="Malay A.D."/>
            <person name="Moran D.A.P."/>
            <person name="Tomita M."/>
            <person name="Numata K."/>
            <person name="Arakawa K."/>
        </authorList>
    </citation>
    <scope>NUCLEOTIDE SEQUENCE</scope>
</reference>
<dbReference type="Proteomes" id="UP000887116">
    <property type="component" value="Unassembled WGS sequence"/>
</dbReference>
<sequence>MFTYMHGLIHKWFYLGCLLIQGTGSLTLPIEHPKFWTWFSGQLALRAHQDESSCIACRGLSPKELPRCGLWWEGPQWLSVEWTLGLSNPKEMTD</sequence>
<comment type="caution">
    <text evidence="2">The sequence shown here is derived from an EMBL/GenBank/DDBJ whole genome shotgun (WGS) entry which is preliminary data.</text>
</comment>
<dbReference type="OrthoDB" id="8051532at2759"/>
<feature type="chain" id="PRO_5036452920" description="Secreted protein" evidence="1">
    <location>
        <begin position="25"/>
        <end position="94"/>
    </location>
</feature>
<keyword evidence="1" id="KW-0732">Signal</keyword>
<accession>A0A8X6LZJ9</accession>
<organism evidence="2 3">
    <name type="scientific">Trichonephila clavata</name>
    <name type="common">Joro spider</name>
    <name type="synonym">Nephila clavata</name>
    <dbReference type="NCBI Taxonomy" id="2740835"/>
    <lineage>
        <taxon>Eukaryota</taxon>
        <taxon>Metazoa</taxon>
        <taxon>Ecdysozoa</taxon>
        <taxon>Arthropoda</taxon>
        <taxon>Chelicerata</taxon>
        <taxon>Arachnida</taxon>
        <taxon>Araneae</taxon>
        <taxon>Araneomorphae</taxon>
        <taxon>Entelegynae</taxon>
        <taxon>Araneoidea</taxon>
        <taxon>Nephilidae</taxon>
        <taxon>Trichonephila</taxon>
    </lineage>
</organism>
<dbReference type="AlphaFoldDB" id="A0A8X6LZJ9"/>